<dbReference type="Pfam" id="PF00111">
    <property type="entry name" value="Fer2"/>
    <property type="match status" value="1"/>
</dbReference>
<dbReference type="PROSITE" id="PS51085">
    <property type="entry name" value="2FE2S_FER_2"/>
    <property type="match status" value="1"/>
</dbReference>
<evidence type="ECO:0000256" key="2">
    <source>
        <dbReference type="ARBA" id="ARBA00022714"/>
    </source>
</evidence>
<keyword evidence="5" id="KW-0411">Iron-sulfur</keyword>
<evidence type="ECO:0000256" key="5">
    <source>
        <dbReference type="ARBA" id="ARBA00023014"/>
    </source>
</evidence>
<dbReference type="GO" id="GO:0009055">
    <property type="term" value="F:electron transfer activity"/>
    <property type="evidence" value="ECO:0007669"/>
    <property type="project" value="TreeGrafter"/>
</dbReference>
<dbReference type="GO" id="GO:0140647">
    <property type="term" value="P:P450-containing electron transport chain"/>
    <property type="evidence" value="ECO:0007669"/>
    <property type="project" value="InterPro"/>
</dbReference>
<dbReference type="SUPFAM" id="SSF54292">
    <property type="entry name" value="2Fe-2S ferredoxin-like"/>
    <property type="match status" value="1"/>
</dbReference>
<comment type="similarity">
    <text evidence="1">Belongs to the adrenodoxin/putidaredoxin family.</text>
</comment>
<keyword evidence="9" id="KW-1185">Reference proteome</keyword>
<feature type="domain" description="2Fe-2S ferredoxin-type" evidence="7">
    <location>
        <begin position="13"/>
        <end position="116"/>
    </location>
</feature>
<evidence type="ECO:0000256" key="1">
    <source>
        <dbReference type="ARBA" id="ARBA00010914"/>
    </source>
</evidence>
<dbReference type="CDD" id="cd00207">
    <property type="entry name" value="fer2"/>
    <property type="match status" value="1"/>
</dbReference>
<evidence type="ECO:0000313" key="8">
    <source>
        <dbReference type="EMBL" id="TWH93792.1"/>
    </source>
</evidence>
<proteinExistence type="inferred from homology"/>
<dbReference type="Proteomes" id="UP000316624">
    <property type="component" value="Unassembled WGS sequence"/>
</dbReference>
<accession>A0A562KEK2</accession>
<keyword evidence="2" id="KW-0001">2Fe-2S</keyword>
<keyword evidence="3" id="KW-0479">Metal-binding</keyword>
<dbReference type="PANTHER" id="PTHR23426">
    <property type="entry name" value="FERREDOXIN/ADRENODOXIN"/>
    <property type="match status" value="1"/>
</dbReference>
<dbReference type="PANTHER" id="PTHR23426:SF65">
    <property type="entry name" value="FERREDOXIN-2, MITOCHONDRIAL"/>
    <property type="match status" value="1"/>
</dbReference>
<comment type="caution">
    <text evidence="8">The sequence shown here is derived from an EMBL/GenBank/DDBJ whole genome shotgun (WGS) entry which is preliminary data.</text>
</comment>
<dbReference type="GO" id="GO:0051537">
    <property type="term" value="F:2 iron, 2 sulfur cluster binding"/>
    <property type="evidence" value="ECO:0007669"/>
    <property type="project" value="UniProtKB-KW"/>
</dbReference>
<dbReference type="InterPro" id="IPR018298">
    <property type="entry name" value="Adrenodoxin_Fe-S_BS"/>
</dbReference>
<dbReference type="PROSITE" id="PS00814">
    <property type="entry name" value="ADX"/>
    <property type="match status" value="1"/>
</dbReference>
<protein>
    <submittedName>
        <fullName evidence="8">2Fe-2S ferredoxin</fullName>
    </submittedName>
</protein>
<reference evidence="8 9" key="1">
    <citation type="journal article" date="2015" name="Stand. Genomic Sci.">
        <title>Genomic Encyclopedia of Bacterial and Archaeal Type Strains, Phase III: the genomes of soil and plant-associated and newly described type strains.</title>
        <authorList>
            <person name="Whitman W.B."/>
            <person name="Woyke T."/>
            <person name="Klenk H.P."/>
            <person name="Zhou Y."/>
            <person name="Lilburn T.G."/>
            <person name="Beck B.J."/>
            <person name="De Vos P."/>
            <person name="Vandamme P."/>
            <person name="Eisen J.A."/>
            <person name="Garrity G."/>
            <person name="Hugenholtz P."/>
            <person name="Kyrpides N.C."/>
        </authorList>
    </citation>
    <scope>NUCLEOTIDE SEQUENCE [LARGE SCALE GENOMIC DNA]</scope>
    <source>
        <strain evidence="8 9">CGMCC 1.7748</strain>
    </source>
</reference>
<dbReference type="InterPro" id="IPR001055">
    <property type="entry name" value="Adrenodoxin-like"/>
</dbReference>
<dbReference type="AlphaFoldDB" id="A0A562KEK2"/>
<dbReference type="InterPro" id="IPR001041">
    <property type="entry name" value="2Fe-2S_ferredoxin-type"/>
</dbReference>
<dbReference type="GO" id="GO:0046872">
    <property type="term" value="F:metal ion binding"/>
    <property type="evidence" value="ECO:0007669"/>
    <property type="project" value="UniProtKB-KW"/>
</dbReference>
<dbReference type="InterPro" id="IPR012675">
    <property type="entry name" value="Beta-grasp_dom_sf"/>
</dbReference>
<dbReference type="RefSeq" id="WP_021245433.1">
    <property type="nucleotide sequence ID" value="NZ_JACIIY010000004.1"/>
</dbReference>
<dbReference type="EMBL" id="VLKK01000006">
    <property type="protein sequence ID" value="TWH93792.1"/>
    <property type="molecule type" value="Genomic_DNA"/>
</dbReference>
<sequence length="116" mass="12278">MQQAEQNNDGASIGVTFVTADGRECPVRAMSGTSLMEAAVEYGVPGIEADCGGSCACATCHVYVDPEWFGVVGEPSEMENGTLYFGADRRPTSRLSCQVVVTPEMDGMRVTVAPYS</sequence>
<evidence type="ECO:0000259" key="7">
    <source>
        <dbReference type="PROSITE" id="PS51085"/>
    </source>
</evidence>
<name>A0A562KEK2_SPHWJ</name>
<dbReference type="InterPro" id="IPR036010">
    <property type="entry name" value="2Fe-2S_ferredoxin-like_sf"/>
</dbReference>
<keyword evidence="4" id="KW-0408">Iron</keyword>
<evidence type="ECO:0000313" key="9">
    <source>
        <dbReference type="Proteomes" id="UP000316624"/>
    </source>
</evidence>
<gene>
    <name evidence="8" type="ORF">IQ35_02002</name>
</gene>
<organism evidence="8 9">
    <name type="scientific">Sphingobium wenxiniae (strain DSM 21828 / CGMCC 1.7748 / JZ-1)</name>
    <dbReference type="NCBI Taxonomy" id="595605"/>
    <lineage>
        <taxon>Bacteria</taxon>
        <taxon>Pseudomonadati</taxon>
        <taxon>Pseudomonadota</taxon>
        <taxon>Alphaproteobacteria</taxon>
        <taxon>Sphingomonadales</taxon>
        <taxon>Sphingomonadaceae</taxon>
        <taxon>Sphingobium</taxon>
    </lineage>
</organism>
<evidence type="ECO:0000256" key="3">
    <source>
        <dbReference type="ARBA" id="ARBA00022723"/>
    </source>
</evidence>
<comment type="cofactor">
    <cofactor evidence="6">
        <name>[2Fe-2S] cluster</name>
        <dbReference type="ChEBI" id="CHEBI:190135"/>
    </cofactor>
</comment>
<evidence type="ECO:0000256" key="6">
    <source>
        <dbReference type="ARBA" id="ARBA00034078"/>
    </source>
</evidence>
<evidence type="ECO:0000256" key="4">
    <source>
        <dbReference type="ARBA" id="ARBA00023004"/>
    </source>
</evidence>
<dbReference type="Gene3D" id="3.10.20.30">
    <property type="match status" value="1"/>
</dbReference>